<dbReference type="PANTHER" id="PTHR34064:SF4">
    <property type="entry name" value="PROTEIN, PUTATIVE-RELATED"/>
    <property type="match status" value="1"/>
</dbReference>
<protein>
    <submittedName>
        <fullName evidence="2">Uncharacterized protein</fullName>
    </submittedName>
</protein>
<proteinExistence type="predicted"/>
<dbReference type="AlphaFoldDB" id="A0ABD1FZV0"/>
<name>A0ABD1FZV0_SALDI</name>
<dbReference type="PANTHER" id="PTHR34064">
    <property type="entry name" value="OS04G0672300 PROTEIN"/>
    <property type="match status" value="1"/>
</dbReference>
<evidence type="ECO:0000313" key="3">
    <source>
        <dbReference type="Proteomes" id="UP001567538"/>
    </source>
</evidence>
<evidence type="ECO:0000313" key="2">
    <source>
        <dbReference type="EMBL" id="KAL1537374.1"/>
    </source>
</evidence>
<feature type="transmembrane region" description="Helical" evidence="1">
    <location>
        <begin position="159"/>
        <end position="179"/>
    </location>
</feature>
<dbReference type="Proteomes" id="UP001567538">
    <property type="component" value="Unassembled WGS sequence"/>
</dbReference>
<sequence length="190" mass="20582">MGSDHLAANCLAAAGESSENQRISGVDGLHHSATKSDSFVIDMERFSHLIEKDSNSGNSRITRNLSRKGSMRIAERKLTSNERVVSMLATSPRGTFTLEKQGVVVEAGAHDHSVPAQVNHQITITNGRVATTAAAAAETKSRFGSRRSSPTWTVDPRRILFFFATLSCMGTILLIYFTLSIGKFNGEALN</sequence>
<organism evidence="2 3">
    <name type="scientific">Salvia divinorum</name>
    <name type="common">Maria pastora</name>
    <name type="synonym">Diviner's sage</name>
    <dbReference type="NCBI Taxonomy" id="28513"/>
    <lineage>
        <taxon>Eukaryota</taxon>
        <taxon>Viridiplantae</taxon>
        <taxon>Streptophyta</taxon>
        <taxon>Embryophyta</taxon>
        <taxon>Tracheophyta</taxon>
        <taxon>Spermatophyta</taxon>
        <taxon>Magnoliopsida</taxon>
        <taxon>eudicotyledons</taxon>
        <taxon>Gunneridae</taxon>
        <taxon>Pentapetalae</taxon>
        <taxon>asterids</taxon>
        <taxon>lamiids</taxon>
        <taxon>Lamiales</taxon>
        <taxon>Lamiaceae</taxon>
        <taxon>Nepetoideae</taxon>
        <taxon>Mentheae</taxon>
        <taxon>Salviinae</taxon>
        <taxon>Salvia</taxon>
        <taxon>Salvia subgen. Calosphace</taxon>
    </lineage>
</organism>
<gene>
    <name evidence="2" type="ORF">AAHA92_29895</name>
</gene>
<accession>A0ABD1FZV0</accession>
<reference evidence="2 3" key="1">
    <citation type="submission" date="2024-06" db="EMBL/GenBank/DDBJ databases">
        <title>A chromosome level genome sequence of Diviner's sage (Salvia divinorum).</title>
        <authorList>
            <person name="Ford S.A."/>
            <person name="Ro D.-K."/>
            <person name="Ness R.W."/>
            <person name="Phillips M.A."/>
        </authorList>
    </citation>
    <scope>NUCLEOTIDE SEQUENCE [LARGE SCALE GENOMIC DNA]</scope>
    <source>
        <strain evidence="2">SAF-2024a</strain>
        <tissue evidence="2">Leaf</tissue>
    </source>
</reference>
<keyword evidence="1" id="KW-1133">Transmembrane helix</keyword>
<keyword evidence="1" id="KW-0812">Transmembrane</keyword>
<comment type="caution">
    <text evidence="2">The sequence shown here is derived from an EMBL/GenBank/DDBJ whole genome shotgun (WGS) entry which is preliminary data.</text>
</comment>
<keyword evidence="3" id="KW-1185">Reference proteome</keyword>
<evidence type="ECO:0000256" key="1">
    <source>
        <dbReference type="SAM" id="Phobius"/>
    </source>
</evidence>
<dbReference type="EMBL" id="JBEAFC010000011">
    <property type="protein sequence ID" value="KAL1537374.1"/>
    <property type="molecule type" value="Genomic_DNA"/>
</dbReference>
<keyword evidence="1" id="KW-0472">Membrane</keyword>